<feature type="coiled-coil region" evidence="5">
    <location>
        <begin position="425"/>
        <end position="454"/>
    </location>
</feature>
<dbReference type="Pfam" id="PF01734">
    <property type="entry name" value="Patatin"/>
    <property type="match status" value="1"/>
</dbReference>
<reference evidence="8 9" key="1">
    <citation type="submission" date="2018-12" db="EMBL/GenBank/DDBJ databases">
        <authorList>
            <consortium name="Pathogen Informatics"/>
        </authorList>
    </citation>
    <scope>NUCLEOTIDE SEQUENCE [LARGE SCALE GENOMIC DNA]</scope>
    <source>
        <strain evidence="8 9">NCTC12967</strain>
    </source>
</reference>
<dbReference type="PROSITE" id="PS51635">
    <property type="entry name" value="PNPLA"/>
    <property type="match status" value="1"/>
</dbReference>
<keyword evidence="9" id="KW-1185">Reference proteome</keyword>
<sequence length="483" mass="52809">MARRGWFGLPFFDSQPEPSTTACVLSGGGARASFQIGALDYLYAKDPGFAPTIFVGASAGAILAAGLAQYPTRQEQIGFLKRVDELWCSMTGPEDMFTPRPWLSRLLAEAPAWLELVGQGAKPADAPSRSSWLPLRRRRPEPPGTGTPEDPVEEALTPDEELQSDFSLGLMAQLAGALGRLPKLGSDLMAVKAGMEQSRSLYRPGPVLAKLLHPDVFDPDRVSASGMQLRMAMVALETGELHFMREDGALVNREDREIDAGPHNLTRGVLASCAIPGVFRPVPVGAETYVDGGARENLPAEMAIGHLQAGRTYVVSSQTDGVPRKQSMAQADIFQVVMRATEILMDESGRDETAYALSAGAIVIAPDVEVHEAMTVHPGLIRIHRDHGWSRAAAVVQGIDAAEQQRLSRVTALRMRCLRREEAWLDDLTNRRALLELQSAKLELRDAMARCQKNLLPEGVDQCWARFEEHPRNPGVEPRWLEG</sequence>
<gene>
    <name evidence="8" type="ORF">NCTC12967_00777</name>
</gene>
<feature type="active site" description="Nucleophile" evidence="4">
    <location>
        <position position="58"/>
    </location>
</feature>
<dbReference type="AlphaFoldDB" id="A0A3S4W5X3"/>
<keyword evidence="5" id="KW-0175">Coiled coil</keyword>
<keyword evidence="1 4" id="KW-0378">Hydrolase</keyword>
<feature type="active site" description="Proton acceptor" evidence="4">
    <location>
        <position position="291"/>
    </location>
</feature>
<feature type="region of interest" description="Disordered" evidence="6">
    <location>
        <begin position="119"/>
        <end position="157"/>
    </location>
</feature>
<evidence type="ECO:0000256" key="1">
    <source>
        <dbReference type="ARBA" id="ARBA00022801"/>
    </source>
</evidence>
<dbReference type="PANTHER" id="PTHR14226:SF57">
    <property type="entry name" value="BLR7027 PROTEIN"/>
    <property type="match status" value="1"/>
</dbReference>
<feature type="short sequence motif" description="GXSXG" evidence="4">
    <location>
        <begin position="56"/>
        <end position="60"/>
    </location>
</feature>
<proteinExistence type="predicted"/>
<protein>
    <submittedName>
        <fullName evidence="8">Patatin-like phospholipase</fullName>
    </submittedName>
</protein>
<dbReference type="InterPro" id="IPR050301">
    <property type="entry name" value="NTE"/>
</dbReference>
<dbReference type="GeneID" id="64406260"/>
<keyword evidence="3 4" id="KW-0443">Lipid metabolism</keyword>
<dbReference type="Proteomes" id="UP000273044">
    <property type="component" value="Chromosome"/>
</dbReference>
<accession>A0A3S4W5X3</accession>
<dbReference type="GO" id="GO:0016787">
    <property type="term" value="F:hydrolase activity"/>
    <property type="evidence" value="ECO:0007669"/>
    <property type="project" value="UniProtKB-UniRule"/>
</dbReference>
<dbReference type="InterPro" id="IPR002641">
    <property type="entry name" value="PNPLA_dom"/>
</dbReference>
<dbReference type="Gene3D" id="3.40.1090.10">
    <property type="entry name" value="Cytosolic phospholipase A2 catalytic domain"/>
    <property type="match status" value="2"/>
</dbReference>
<evidence type="ECO:0000256" key="2">
    <source>
        <dbReference type="ARBA" id="ARBA00022963"/>
    </source>
</evidence>
<evidence type="ECO:0000259" key="7">
    <source>
        <dbReference type="PROSITE" id="PS51635"/>
    </source>
</evidence>
<dbReference type="EMBL" id="LR134406">
    <property type="protein sequence ID" value="VEH69507.1"/>
    <property type="molecule type" value="Genomic_DNA"/>
</dbReference>
<organism evidence="8 9">
    <name type="scientific">Arachnia propionica</name>
    <dbReference type="NCBI Taxonomy" id="1750"/>
    <lineage>
        <taxon>Bacteria</taxon>
        <taxon>Bacillati</taxon>
        <taxon>Actinomycetota</taxon>
        <taxon>Actinomycetes</taxon>
        <taxon>Propionibacteriales</taxon>
        <taxon>Propionibacteriaceae</taxon>
        <taxon>Arachnia</taxon>
    </lineage>
</organism>
<dbReference type="PANTHER" id="PTHR14226">
    <property type="entry name" value="NEUROPATHY TARGET ESTERASE/SWISS CHEESE D.MELANOGASTER"/>
    <property type="match status" value="1"/>
</dbReference>
<feature type="domain" description="PNPLA" evidence="7">
    <location>
        <begin position="23"/>
        <end position="304"/>
    </location>
</feature>
<feature type="short sequence motif" description="DGA/G" evidence="4">
    <location>
        <begin position="291"/>
        <end position="293"/>
    </location>
</feature>
<name>A0A3S4W5X3_9ACTN</name>
<evidence type="ECO:0000256" key="6">
    <source>
        <dbReference type="SAM" id="MobiDB-lite"/>
    </source>
</evidence>
<comment type="caution">
    <text evidence="4">Lacks conserved residue(s) required for the propagation of feature annotation.</text>
</comment>
<keyword evidence="2 4" id="KW-0442">Lipid degradation</keyword>
<dbReference type="InterPro" id="IPR016035">
    <property type="entry name" value="Acyl_Trfase/lysoPLipase"/>
</dbReference>
<evidence type="ECO:0000313" key="9">
    <source>
        <dbReference type="Proteomes" id="UP000273044"/>
    </source>
</evidence>
<evidence type="ECO:0000313" key="8">
    <source>
        <dbReference type="EMBL" id="VEH69507.1"/>
    </source>
</evidence>
<evidence type="ECO:0000256" key="5">
    <source>
        <dbReference type="SAM" id="Coils"/>
    </source>
</evidence>
<evidence type="ECO:0000256" key="3">
    <source>
        <dbReference type="ARBA" id="ARBA00023098"/>
    </source>
</evidence>
<dbReference type="SUPFAM" id="SSF52151">
    <property type="entry name" value="FabD/lysophospholipase-like"/>
    <property type="match status" value="1"/>
</dbReference>
<dbReference type="GO" id="GO:0016042">
    <property type="term" value="P:lipid catabolic process"/>
    <property type="evidence" value="ECO:0007669"/>
    <property type="project" value="UniProtKB-UniRule"/>
</dbReference>
<evidence type="ECO:0000256" key="4">
    <source>
        <dbReference type="PROSITE-ProRule" id="PRU01161"/>
    </source>
</evidence>
<dbReference type="RefSeq" id="WP_061787839.1">
    <property type="nucleotide sequence ID" value="NZ_CAUVFS010000005.1"/>
</dbReference>